<dbReference type="Pfam" id="PF13429">
    <property type="entry name" value="TPR_15"/>
    <property type="match status" value="1"/>
</dbReference>
<evidence type="ECO:0000313" key="2">
    <source>
        <dbReference type="EMBL" id="SFN81661.1"/>
    </source>
</evidence>
<accession>A0A1I5C4T8</accession>
<sequence length="1192" mass="133820">MLWLYPRESVMRSMALEQKHDPVATDYLRGILKQNPGDVEVRSELIQRALSQGEEAMALTLLEPLRTDGPEQQVRAAILIADILENRLRQPKLSETDRSKTLTDLRATLEFLLATPAALQQSPEWLLNKIGQYMPDRQAGLFRNFAQIEQGRAPYWLERAAGTALASGRYRDAAEAYFQAQAASRDPENQKRYFLEGLKTLQSGQLLKEALAAARSMEAPWLADRDVLLYLTRLSRAAGDNASAERYVRLLLQMALLEQMPFSLQQARWQFAQPAAFGRVTIQRAANVPATPYDEEVYKLAYEVFLGNGKPGDAMAVAAAALRQVPGQTDWIKRLAQAAEWAGHPEAALAAWRQLATRFNSEEGWQGMARLAPSLFADEDLLLLWHRQAARRALEDREWREIQAVYERLARPLEGAAFFENAHARNPRPQLLEQAAYLRHSMGDIDGAIADYRQLASQYGAYPKWAMVEASLLYGRDEKEKAFDVLNAAKAHATEQDASFWRIIGDLAWNMDKRDVAREAYRQRQQAPDWQRSDADRLLAMLEPAQTEERLAISRLAWQKSGVLSYLNIALGLMLDREQTVAAQALLSGMKAEKLQEAVRNPDFLILRSRYHQMIRDMPRARADLAKAHELSPSPELKASLLWFLIDSREAATLQGALPQWEQQASANKPLAEAVAAGWHALGNTQRALFWSRQLLPAHENDPAWLVDYADLIEQSGQPDMAWRIRRHAWLALKKQPPANMDVLQRQLRLSLLLDPVDQAEKRLLQAVVAGQSLLPGSAAPERDAALVDELAYAWLMGQEDDNRARFWHWRRYVKKLADPNYLALRAASMNEDSTTQQRLLERNVAAIQPSDHTVAAAETGDAKVAEEQAWFSLDGAPANDALHLQMSELTLANSPSSVSLRSDYTTGELQGWRHTFSDRLMLTPSTSLTLNLSAAPHQKYAQQFQDTREIVLTLENRKQNGDALSLSAGHHLGKEPYNSLSLAGETRSGRWQFDWKAGWDTPVNDNALLTLAGMQRQGMLGAAYYLRQNLIARLRLSRAWLRGQDGETLGTRNQADLSLDWTSQYKGGFSASLYGQRANYSAYSKTLPGYALLVQEGQTPTTDEMLPKSFGRVGLTLGYGMAYQEGYTRAWRPFMSGTVGHHSLNGLESAWQLGQAGSVLGNDHLSIYGGRSLLRSGGSNSFGGVTYRWYY</sequence>
<keyword evidence="3" id="KW-1185">Reference proteome</keyword>
<dbReference type="EMBL" id="FOVE01000018">
    <property type="protein sequence ID" value="SFN81661.1"/>
    <property type="molecule type" value="Genomic_DNA"/>
</dbReference>
<dbReference type="InterPro" id="IPR011990">
    <property type="entry name" value="TPR-like_helical_dom_sf"/>
</dbReference>
<organism evidence="2 3">
    <name type="scientific">Formivibrio citricus</name>
    <dbReference type="NCBI Taxonomy" id="83765"/>
    <lineage>
        <taxon>Bacteria</taxon>
        <taxon>Pseudomonadati</taxon>
        <taxon>Pseudomonadota</taxon>
        <taxon>Betaproteobacteria</taxon>
        <taxon>Neisseriales</taxon>
        <taxon>Chitinibacteraceae</taxon>
        <taxon>Formivibrio</taxon>
    </lineage>
</organism>
<feature type="domain" description="PelB C-terminal" evidence="1">
    <location>
        <begin position="908"/>
        <end position="1191"/>
    </location>
</feature>
<dbReference type="STRING" id="83765.SAMN05660284_02325"/>
<gene>
    <name evidence="2" type="ORF">SAMN05660284_02325</name>
</gene>
<evidence type="ECO:0000259" key="1">
    <source>
        <dbReference type="Pfam" id="PF24604"/>
    </source>
</evidence>
<dbReference type="Proteomes" id="UP000242869">
    <property type="component" value="Unassembled WGS sequence"/>
</dbReference>
<dbReference type="Gene3D" id="1.25.40.10">
    <property type="entry name" value="Tetratricopeptide repeat domain"/>
    <property type="match status" value="1"/>
</dbReference>
<proteinExistence type="predicted"/>
<protein>
    <submittedName>
        <fullName evidence="2">Tetratricopeptide repeat-containing protein</fullName>
    </submittedName>
</protein>
<evidence type="ECO:0000313" key="3">
    <source>
        <dbReference type="Proteomes" id="UP000242869"/>
    </source>
</evidence>
<name>A0A1I5C4T8_9NEIS</name>
<dbReference type="SUPFAM" id="SSF48452">
    <property type="entry name" value="TPR-like"/>
    <property type="match status" value="1"/>
</dbReference>
<reference evidence="3" key="1">
    <citation type="submission" date="2016-10" db="EMBL/GenBank/DDBJ databases">
        <authorList>
            <person name="Varghese N."/>
            <person name="Submissions S."/>
        </authorList>
    </citation>
    <scope>NUCLEOTIDE SEQUENCE [LARGE SCALE GENOMIC DNA]</scope>
    <source>
        <strain evidence="3">DSM 6150</strain>
    </source>
</reference>
<dbReference type="Pfam" id="PF24604">
    <property type="entry name" value="B-barrel_PelB_C"/>
    <property type="match status" value="1"/>
</dbReference>
<dbReference type="AlphaFoldDB" id="A0A1I5C4T8"/>
<dbReference type="InterPro" id="IPR057306">
    <property type="entry name" value="B-barrel_PelB_C"/>
</dbReference>